<proteinExistence type="predicted"/>
<evidence type="ECO:0000313" key="1">
    <source>
        <dbReference type="EMBL" id="SOR61300.1"/>
    </source>
</evidence>
<evidence type="ECO:0000313" key="2">
    <source>
        <dbReference type="Proteomes" id="UP000234460"/>
    </source>
</evidence>
<dbReference type="Proteomes" id="UP000234460">
    <property type="component" value="Chromosome LMANV2"/>
</dbReference>
<organism evidence="1 2">
    <name type="scientific">Leptospira interrogans serovar Manilae</name>
    <dbReference type="NCBI Taxonomy" id="214675"/>
    <lineage>
        <taxon>Bacteria</taxon>
        <taxon>Pseudomonadati</taxon>
        <taxon>Spirochaetota</taxon>
        <taxon>Spirochaetia</taxon>
        <taxon>Leptospirales</taxon>
        <taxon>Leptospiraceae</taxon>
        <taxon>Leptospira</taxon>
    </lineage>
</organism>
<reference evidence="1 2" key="1">
    <citation type="submission" date="2017-11" db="EMBL/GenBank/DDBJ databases">
        <authorList>
            <person name="Lechat P."/>
        </authorList>
    </citation>
    <scope>NUCLEOTIDE SEQUENCE [LARGE SCALE GENOMIC DNA]</scope>
    <source>
        <strain evidence="1">L495</strain>
    </source>
</reference>
<dbReference type="AlphaFoldDB" id="A0AAQ1SNB5"/>
<sequence>MIQIQKLETYTFVMEFMGGTYCSQVKAKDLKTALNSWTQILTRDRLEIKHLTLNKLKRLEKKIQDGERPTKLKGLKNIWFTSFLTKENIIHVNIIKTASR</sequence>
<comment type="caution">
    <text evidence="1">The sequence shown here is derived from an EMBL/GenBank/DDBJ whole genome shotgun (WGS) entry which is preliminary data.</text>
</comment>
<gene>
    <name evidence="1" type="ORF">LMANV2_280065</name>
</gene>
<name>A0AAQ1SNB5_LEPIR</name>
<accession>A0AAQ1SNB5</accession>
<dbReference type="EMBL" id="OEJX01000021">
    <property type="protein sequence ID" value="SOR61300.1"/>
    <property type="molecule type" value="Genomic_DNA"/>
</dbReference>
<protein>
    <submittedName>
        <fullName evidence="1">Uncharacterized protein</fullName>
    </submittedName>
</protein>